<dbReference type="Gene3D" id="3.40.50.12090">
    <property type="match status" value="1"/>
</dbReference>
<feature type="chain" id="PRO_5045847463" evidence="1">
    <location>
        <begin position="31"/>
        <end position="358"/>
    </location>
</feature>
<dbReference type="EMBL" id="JBGFFE010000032">
    <property type="protein sequence ID" value="MEY8764873.1"/>
    <property type="molecule type" value="Genomic_DNA"/>
</dbReference>
<accession>A0ABV4E153</accession>
<name>A0ABV4E153_9CLOT</name>
<dbReference type="InterPro" id="IPR051922">
    <property type="entry name" value="Bact_Sporulation_Assoc"/>
</dbReference>
<keyword evidence="3" id="KW-1185">Reference proteome</keyword>
<dbReference type="Proteomes" id="UP001565220">
    <property type="component" value="Unassembled WGS sequence"/>
</dbReference>
<dbReference type="RefSeq" id="WP_294184779.1">
    <property type="nucleotide sequence ID" value="NZ_JBGFFE010000032.1"/>
</dbReference>
<dbReference type="Pfam" id="PF04122">
    <property type="entry name" value="CW_binding_2"/>
    <property type="match status" value="3"/>
</dbReference>
<sequence>MVNKKKFLSPLLTALAVTLALGIPTAGVQAATDQIPTTRIGEGDRIGTADQLAIEQFKTSKNVVLVNGYGYADAVSATPLAKQLDAPILLTHGEDTLESEVSSTMDQLGAANVYIIGGTGVVSQSMEDNLKTKYGDEKVQRIQGTTDTTRMGTNAAVAQKVLDMGGKKSAVLVNGQDGYADSLSVASIAAQNGYPVLFANKQEVPSVVKDVITSNSLSNIQAAGGSGVLPEVVVDSVNASKITDDSNMANRFATNLAILNHFKSSLDFNTVYVAAGGASDDQFADALVASAAAAKTDSPVVLSGVGAGEDQIIDANAYILGNADSSSKAVIVGGTASVSQEIQTTLENGEDFEVIGIE</sequence>
<evidence type="ECO:0000256" key="1">
    <source>
        <dbReference type="SAM" id="SignalP"/>
    </source>
</evidence>
<dbReference type="PANTHER" id="PTHR30032:SF8">
    <property type="entry name" value="GERMINATION-SPECIFIC N-ACETYLMURAMOYL-L-ALANINE AMIDASE"/>
    <property type="match status" value="1"/>
</dbReference>
<evidence type="ECO:0000313" key="2">
    <source>
        <dbReference type="EMBL" id="MEY8764873.1"/>
    </source>
</evidence>
<reference evidence="2 3" key="1">
    <citation type="submission" date="2024-08" db="EMBL/GenBank/DDBJ databases">
        <title>Clostridium lapicellarii sp. nov., and Clostridium renhuaiense sp. nov., two species isolated from the mud in a fermentation cellar used for producing sauce-flavour Chinese liquors.</title>
        <authorList>
            <person name="Yang F."/>
            <person name="Wang H."/>
            <person name="Chen L.Q."/>
            <person name="Zhou N."/>
            <person name="Lu J.J."/>
            <person name="Pu X.X."/>
            <person name="Wan B."/>
            <person name="Wang L."/>
            <person name="Liu S.J."/>
        </authorList>
    </citation>
    <scope>NUCLEOTIDE SEQUENCE [LARGE SCALE GENOMIC DNA]</scope>
    <source>
        <strain evidence="2 3">MT-113</strain>
    </source>
</reference>
<keyword evidence="1" id="KW-0732">Signal</keyword>
<dbReference type="InterPro" id="IPR007253">
    <property type="entry name" value="Cell_wall-bd_2"/>
</dbReference>
<comment type="caution">
    <text evidence="2">The sequence shown here is derived from an EMBL/GenBank/DDBJ whole genome shotgun (WGS) entry which is preliminary data.</text>
</comment>
<protein>
    <submittedName>
        <fullName evidence="2">Cell wall-binding repeat-containing protein</fullName>
    </submittedName>
</protein>
<gene>
    <name evidence="2" type="ORF">AB8S09_14725</name>
</gene>
<evidence type="ECO:0000313" key="3">
    <source>
        <dbReference type="Proteomes" id="UP001565220"/>
    </source>
</evidence>
<proteinExistence type="predicted"/>
<dbReference type="PANTHER" id="PTHR30032">
    <property type="entry name" value="N-ACETYLMURAMOYL-L-ALANINE AMIDASE-RELATED"/>
    <property type="match status" value="1"/>
</dbReference>
<feature type="signal peptide" evidence="1">
    <location>
        <begin position="1"/>
        <end position="30"/>
    </location>
</feature>
<organism evidence="2 3">
    <name type="scientific">Clostridium lapidicellarium</name>
    <dbReference type="NCBI Taxonomy" id="3240931"/>
    <lineage>
        <taxon>Bacteria</taxon>
        <taxon>Bacillati</taxon>
        <taxon>Bacillota</taxon>
        <taxon>Clostridia</taxon>
        <taxon>Eubacteriales</taxon>
        <taxon>Clostridiaceae</taxon>
        <taxon>Clostridium</taxon>
    </lineage>
</organism>